<dbReference type="InterPro" id="IPR011990">
    <property type="entry name" value="TPR-like_helical_dom_sf"/>
</dbReference>
<keyword evidence="1" id="KW-1133">Transmembrane helix</keyword>
<evidence type="ECO:0000313" key="2">
    <source>
        <dbReference type="EMBL" id="QNO13741.1"/>
    </source>
</evidence>
<dbReference type="Pfam" id="PF07136">
    <property type="entry name" value="DUF1385"/>
    <property type="match status" value="1"/>
</dbReference>
<dbReference type="EMBL" id="CP058559">
    <property type="protein sequence ID" value="QNO13741.1"/>
    <property type="molecule type" value="Genomic_DNA"/>
</dbReference>
<dbReference type="KEGG" id="acae:HYG86_02685"/>
<keyword evidence="1" id="KW-0472">Membrane</keyword>
<keyword evidence="1" id="KW-0812">Transmembrane</keyword>
<dbReference type="AlphaFoldDB" id="A0A7G9W4X9"/>
<dbReference type="PANTHER" id="PTHR42867">
    <property type="entry name" value="MEMBRANE PROTEIN-RELATED"/>
    <property type="match status" value="1"/>
</dbReference>
<keyword evidence="3" id="KW-1185">Reference proteome</keyword>
<organism evidence="2 3">
    <name type="scientific">Alkalicella caledoniensis</name>
    <dbReference type="NCBI Taxonomy" id="2731377"/>
    <lineage>
        <taxon>Bacteria</taxon>
        <taxon>Bacillati</taxon>
        <taxon>Bacillota</taxon>
        <taxon>Clostridia</taxon>
        <taxon>Eubacteriales</taxon>
        <taxon>Proteinivoracaceae</taxon>
        <taxon>Alkalicella</taxon>
    </lineage>
</organism>
<feature type="transmembrane region" description="Helical" evidence="1">
    <location>
        <begin position="122"/>
        <end position="140"/>
    </location>
</feature>
<dbReference type="Proteomes" id="UP000516160">
    <property type="component" value="Chromosome"/>
</dbReference>
<dbReference type="PANTHER" id="PTHR42867:SF1">
    <property type="entry name" value="MEMBRANE PROTEIN-RELATED"/>
    <property type="match status" value="1"/>
</dbReference>
<protein>
    <submittedName>
        <fullName evidence="2">DUF1385 domain-containing protein</fullName>
    </submittedName>
</protein>
<name>A0A7G9W4X9_ALKCA</name>
<accession>A0A7G9W4X9</accession>
<feature type="transmembrane region" description="Helical" evidence="1">
    <location>
        <begin position="84"/>
        <end position="102"/>
    </location>
</feature>
<dbReference type="SUPFAM" id="SSF48452">
    <property type="entry name" value="TPR-like"/>
    <property type="match status" value="1"/>
</dbReference>
<evidence type="ECO:0000256" key="1">
    <source>
        <dbReference type="SAM" id="Phobius"/>
    </source>
</evidence>
<evidence type="ECO:0000313" key="3">
    <source>
        <dbReference type="Proteomes" id="UP000516160"/>
    </source>
</evidence>
<reference evidence="2 3" key="1">
    <citation type="submission" date="2020-07" db="EMBL/GenBank/DDBJ databases">
        <title>Alkalicella. sp. LB2 genome.</title>
        <authorList>
            <person name="Postec A."/>
            <person name="Quemeneur M."/>
        </authorList>
    </citation>
    <scope>NUCLEOTIDE SEQUENCE [LARGE SCALE GENOMIC DNA]</scope>
    <source>
        <strain evidence="2 3">LB2</strain>
    </source>
</reference>
<dbReference type="InterPro" id="IPR010787">
    <property type="entry name" value="DUF1385"/>
</dbReference>
<feature type="transmembrane region" description="Helical" evidence="1">
    <location>
        <begin position="171"/>
        <end position="190"/>
    </location>
</feature>
<dbReference type="RefSeq" id="WP_213167406.1">
    <property type="nucleotide sequence ID" value="NZ_CP058559.1"/>
</dbReference>
<gene>
    <name evidence="2" type="ORF">HYG86_02685</name>
</gene>
<proteinExistence type="predicted"/>
<sequence>MGIRISGNAVFNGINFSSTGINVRVRQKGDSVTSYSNYSFPGINTRKKKSKKTYFSIVNNFLLRTPFIRGPYNVFKMVKKAWKLILPMIAICTIFVSIILFFSPSLKDAVLSDTLETSSELLMQGGLILFLLAFFYFSPISKYHGAEHQAINALLSNKVVTMDSLRKASRVSIHCGTVYVFLVFIIYPVLSYLIEMHWALLLAISLGYELFRAEQKWLMFVLKPIYLLALAIQKYVTTRKPDEKHLRVAFSGIRRVENSVILNKALKHIDNNRFQIADEIIGNMISMDYNNPINHFYKAYSLFKQGKYVEAKDYIEATRLQKSVISKDIIQWLVQQVESGIVNG</sequence>